<organism evidence="1 2">
    <name type="scientific">Tetrahymena thermophila (strain SB210)</name>
    <dbReference type="NCBI Taxonomy" id="312017"/>
    <lineage>
        <taxon>Eukaryota</taxon>
        <taxon>Sar</taxon>
        <taxon>Alveolata</taxon>
        <taxon>Ciliophora</taxon>
        <taxon>Intramacronucleata</taxon>
        <taxon>Oligohymenophorea</taxon>
        <taxon>Hymenostomatida</taxon>
        <taxon>Tetrahymenina</taxon>
        <taxon>Tetrahymenidae</taxon>
        <taxon>Tetrahymena</taxon>
    </lineage>
</organism>
<accession>W7X4W6</accession>
<dbReference type="Proteomes" id="UP000009168">
    <property type="component" value="Unassembled WGS sequence"/>
</dbReference>
<evidence type="ECO:0000313" key="1">
    <source>
        <dbReference type="EMBL" id="EWS74370.1"/>
    </source>
</evidence>
<dbReference type="KEGG" id="tet:TTHERM_000881409"/>
<dbReference type="AlphaFoldDB" id="W7X4W6"/>
<sequence>MGQDTACVIRSKSHIAIFTPKGSPRIFNNPVSLFIIANSQYFMIKYNIRLSHPLQIPDLQPPQLQALTQTETGEKFKARFKSFEVLGTQIHYLGLKPLFVPVILQFFQTAIQGQLSKVVIPTLEAQSRDSTANPPLHPQEQQPFADMTQSTSYCSEKSTKTLFQMKLNDSIKAAPAKLQHEPQLPQYLTEVTAPYVLQSIEASKVF</sequence>
<evidence type="ECO:0000313" key="2">
    <source>
        <dbReference type="Proteomes" id="UP000009168"/>
    </source>
</evidence>
<reference evidence="2" key="1">
    <citation type="journal article" date="2006" name="PLoS Biol.">
        <title>Macronuclear genome sequence of the ciliate Tetrahymena thermophila, a model eukaryote.</title>
        <authorList>
            <person name="Eisen J.A."/>
            <person name="Coyne R.S."/>
            <person name="Wu M."/>
            <person name="Wu D."/>
            <person name="Thiagarajan M."/>
            <person name="Wortman J.R."/>
            <person name="Badger J.H."/>
            <person name="Ren Q."/>
            <person name="Amedeo P."/>
            <person name="Jones K.M."/>
            <person name="Tallon L.J."/>
            <person name="Delcher A.L."/>
            <person name="Salzberg S.L."/>
            <person name="Silva J.C."/>
            <person name="Haas B.J."/>
            <person name="Majoros W.H."/>
            <person name="Farzad M."/>
            <person name="Carlton J.M."/>
            <person name="Smith R.K. Jr."/>
            <person name="Garg J."/>
            <person name="Pearlman R.E."/>
            <person name="Karrer K.M."/>
            <person name="Sun L."/>
            <person name="Manning G."/>
            <person name="Elde N.C."/>
            <person name="Turkewitz A.P."/>
            <person name="Asai D.J."/>
            <person name="Wilkes D.E."/>
            <person name="Wang Y."/>
            <person name="Cai H."/>
            <person name="Collins K."/>
            <person name="Stewart B.A."/>
            <person name="Lee S.R."/>
            <person name="Wilamowska K."/>
            <person name="Weinberg Z."/>
            <person name="Ruzzo W.L."/>
            <person name="Wloga D."/>
            <person name="Gaertig J."/>
            <person name="Frankel J."/>
            <person name="Tsao C.-C."/>
            <person name="Gorovsky M.A."/>
            <person name="Keeling P.J."/>
            <person name="Waller R.F."/>
            <person name="Patron N.J."/>
            <person name="Cherry J.M."/>
            <person name="Stover N.A."/>
            <person name="Krieger C.J."/>
            <person name="del Toro C."/>
            <person name="Ryder H.F."/>
            <person name="Williamson S.C."/>
            <person name="Barbeau R.A."/>
            <person name="Hamilton E.P."/>
            <person name="Orias E."/>
        </authorList>
    </citation>
    <scope>NUCLEOTIDE SEQUENCE [LARGE SCALE GENOMIC DNA]</scope>
    <source>
        <strain evidence="2">SB210</strain>
    </source>
</reference>
<dbReference type="RefSeq" id="XP_012653099.1">
    <property type="nucleotide sequence ID" value="XM_012797645.1"/>
</dbReference>
<keyword evidence="2" id="KW-1185">Reference proteome</keyword>
<gene>
    <name evidence="1" type="ORF">TTHERM_000881409</name>
</gene>
<dbReference type="GeneID" id="24440992"/>
<dbReference type="EMBL" id="GG662702">
    <property type="protein sequence ID" value="EWS74370.1"/>
    <property type="molecule type" value="Genomic_DNA"/>
</dbReference>
<name>W7X4W6_TETTS</name>
<protein>
    <submittedName>
        <fullName evidence="1">Uncharacterized protein</fullName>
    </submittedName>
</protein>
<dbReference type="InParanoid" id="W7X4W6"/>
<proteinExistence type="predicted"/>